<sequence length="165" mass="18233">MKFSAAATLAFLSTTLTTALPTQTQPQNTLIPDYQLAQARAFAYAHWNDATFRLDTNGQTYYTPATQPNGISWADYAAYCRAYGNYLCSLGYTAYCGGQPANTDPFARRPTYWQDPSYYNAVANAWRNPADFYGARRVDPYTGQVFNGGVQSCTTDEEGNQSCVA</sequence>
<dbReference type="AlphaFoldDB" id="A0A139HBR8"/>
<proteinExistence type="predicted"/>
<dbReference type="OrthoDB" id="3642597at2759"/>
<feature type="signal peptide" evidence="1">
    <location>
        <begin position="1"/>
        <end position="19"/>
    </location>
</feature>
<feature type="chain" id="PRO_5007806621" description="Secreted protein" evidence="1">
    <location>
        <begin position="20"/>
        <end position="165"/>
    </location>
</feature>
<name>A0A139HBR8_9PEZI</name>
<accession>A0A139HBR8</accession>
<evidence type="ECO:0000313" key="2">
    <source>
        <dbReference type="EMBL" id="KXS99900.1"/>
    </source>
</evidence>
<organism evidence="2 3">
    <name type="scientific">Pseudocercospora eumusae</name>
    <dbReference type="NCBI Taxonomy" id="321146"/>
    <lineage>
        <taxon>Eukaryota</taxon>
        <taxon>Fungi</taxon>
        <taxon>Dikarya</taxon>
        <taxon>Ascomycota</taxon>
        <taxon>Pezizomycotina</taxon>
        <taxon>Dothideomycetes</taxon>
        <taxon>Dothideomycetidae</taxon>
        <taxon>Mycosphaerellales</taxon>
        <taxon>Mycosphaerellaceae</taxon>
        <taxon>Pseudocercospora</taxon>
    </lineage>
</organism>
<dbReference type="Proteomes" id="UP000070133">
    <property type="component" value="Unassembled WGS sequence"/>
</dbReference>
<gene>
    <name evidence="2" type="ORF">AC578_914</name>
</gene>
<keyword evidence="3" id="KW-1185">Reference proteome</keyword>
<evidence type="ECO:0008006" key="4">
    <source>
        <dbReference type="Google" id="ProtNLM"/>
    </source>
</evidence>
<protein>
    <recommendedName>
        <fullName evidence="4">Secreted protein</fullName>
    </recommendedName>
</protein>
<comment type="caution">
    <text evidence="2">The sequence shown here is derived from an EMBL/GenBank/DDBJ whole genome shotgun (WGS) entry which is preliminary data.</text>
</comment>
<evidence type="ECO:0000313" key="3">
    <source>
        <dbReference type="Proteomes" id="UP000070133"/>
    </source>
</evidence>
<keyword evidence="1" id="KW-0732">Signal</keyword>
<dbReference type="EMBL" id="LFZN01000083">
    <property type="protein sequence ID" value="KXS99900.1"/>
    <property type="molecule type" value="Genomic_DNA"/>
</dbReference>
<evidence type="ECO:0000256" key="1">
    <source>
        <dbReference type="SAM" id="SignalP"/>
    </source>
</evidence>
<reference evidence="2 3" key="1">
    <citation type="submission" date="2015-07" db="EMBL/GenBank/DDBJ databases">
        <title>Comparative genomics of the Sigatoka disease complex on banana suggests a link between parallel evolutionary changes in Pseudocercospora fijiensis and Pseudocercospora eumusae and increased virulence on the banana host.</title>
        <authorList>
            <person name="Chang T.-C."/>
            <person name="Salvucci A."/>
            <person name="Crous P.W."/>
            <person name="Stergiopoulos I."/>
        </authorList>
    </citation>
    <scope>NUCLEOTIDE SEQUENCE [LARGE SCALE GENOMIC DNA]</scope>
    <source>
        <strain evidence="2 3">CBS 114824</strain>
    </source>
</reference>